<name>A0A1G2L7V5_9BACT</name>
<evidence type="ECO:0000313" key="2">
    <source>
        <dbReference type="Proteomes" id="UP000177982"/>
    </source>
</evidence>
<evidence type="ECO:0000313" key="1">
    <source>
        <dbReference type="EMBL" id="OHA07747.1"/>
    </source>
</evidence>
<accession>A0A1G2L7V5</accession>
<gene>
    <name evidence="1" type="ORF">A2934_00285</name>
</gene>
<dbReference type="EMBL" id="MHQO01000004">
    <property type="protein sequence ID" value="OHA07747.1"/>
    <property type="molecule type" value="Genomic_DNA"/>
</dbReference>
<comment type="caution">
    <text evidence="1">The sequence shown here is derived from an EMBL/GenBank/DDBJ whole genome shotgun (WGS) entry which is preliminary data.</text>
</comment>
<protein>
    <submittedName>
        <fullName evidence="1">Uncharacterized protein</fullName>
    </submittedName>
</protein>
<dbReference type="AlphaFoldDB" id="A0A1G2L7V5"/>
<dbReference type="Proteomes" id="UP000177982">
    <property type="component" value="Unassembled WGS sequence"/>
</dbReference>
<sequence>MSQKTSRCHITLLYFARTYTAIKNQNKFPKNFEQLPELKNLTKNSKERNISDSTRAQNYFGPLVTRETILEQYIFIKVYTALEFFIHMQIFTNIACYYDIENCPVIDWCTDFRRCPVLVCNPHIRDGLIHRRKDILFSFAEYRPASSSDEGKENNPSETLKG</sequence>
<organism evidence="1 2">
    <name type="scientific">Candidatus Sungbacteria bacterium RIFCSPLOWO2_01_FULL_47_10</name>
    <dbReference type="NCBI Taxonomy" id="1802276"/>
    <lineage>
        <taxon>Bacteria</taxon>
        <taxon>Candidatus Sungiibacteriota</taxon>
    </lineage>
</organism>
<proteinExistence type="predicted"/>
<reference evidence="1 2" key="1">
    <citation type="journal article" date="2016" name="Nat. Commun.">
        <title>Thousands of microbial genomes shed light on interconnected biogeochemical processes in an aquifer system.</title>
        <authorList>
            <person name="Anantharaman K."/>
            <person name="Brown C.T."/>
            <person name="Hug L.A."/>
            <person name="Sharon I."/>
            <person name="Castelle C.J."/>
            <person name="Probst A.J."/>
            <person name="Thomas B.C."/>
            <person name="Singh A."/>
            <person name="Wilkins M.J."/>
            <person name="Karaoz U."/>
            <person name="Brodie E.L."/>
            <person name="Williams K.H."/>
            <person name="Hubbard S.S."/>
            <person name="Banfield J.F."/>
        </authorList>
    </citation>
    <scope>NUCLEOTIDE SEQUENCE [LARGE SCALE GENOMIC DNA]</scope>
</reference>